<sequence length="292" mass="33858">MFCCCCSFLRKPPKAFDPSNDGFSIGELELFDTVLIIPSGFTSSISGTVVAINDDETCRVRFLPKEQELNDEYKEETFEIGFVMKPQNLKTSDAKKLYRKIEKLDIQEVLLGGRDKNETEEFLSICRVLLKRYQSVLMSHEETEEYLVHQGTFTARFIAYNVTEFLSAPKYRWKVKCMFCKDSVMSFESVGQRKMACFRNPSDCRGFYYMGLSAITIYCDFCKRKIYQSEHQLRCGDMHDMCLNCFGDMIRESQNFYALLTDLMAGLLDRDCIFEITCFVKGYIVKFDISGK</sequence>
<evidence type="ECO:0000313" key="1">
    <source>
        <dbReference type="EMBL" id="ETO14296.1"/>
    </source>
</evidence>
<dbReference type="AlphaFoldDB" id="X6MKY7"/>
<dbReference type="Proteomes" id="UP000023152">
    <property type="component" value="Unassembled WGS sequence"/>
</dbReference>
<protein>
    <submittedName>
        <fullName evidence="1">Uncharacterized protein</fullName>
    </submittedName>
</protein>
<dbReference type="EMBL" id="ASPP01020108">
    <property type="protein sequence ID" value="ETO14296.1"/>
    <property type="molecule type" value="Genomic_DNA"/>
</dbReference>
<reference evidence="1 2" key="1">
    <citation type="journal article" date="2013" name="Curr. Biol.">
        <title>The Genome of the Foraminiferan Reticulomyxa filosa.</title>
        <authorList>
            <person name="Glockner G."/>
            <person name="Hulsmann N."/>
            <person name="Schleicher M."/>
            <person name="Noegel A.A."/>
            <person name="Eichinger L."/>
            <person name="Gallinger C."/>
            <person name="Pawlowski J."/>
            <person name="Sierra R."/>
            <person name="Euteneuer U."/>
            <person name="Pillet L."/>
            <person name="Moustafa A."/>
            <person name="Platzer M."/>
            <person name="Groth M."/>
            <person name="Szafranski K."/>
            <person name="Schliwa M."/>
        </authorList>
    </citation>
    <scope>NUCLEOTIDE SEQUENCE [LARGE SCALE GENOMIC DNA]</scope>
</reference>
<gene>
    <name evidence="1" type="ORF">RFI_23072</name>
</gene>
<organism evidence="1 2">
    <name type="scientific">Reticulomyxa filosa</name>
    <dbReference type="NCBI Taxonomy" id="46433"/>
    <lineage>
        <taxon>Eukaryota</taxon>
        <taxon>Sar</taxon>
        <taxon>Rhizaria</taxon>
        <taxon>Retaria</taxon>
        <taxon>Foraminifera</taxon>
        <taxon>Monothalamids</taxon>
        <taxon>Reticulomyxidae</taxon>
        <taxon>Reticulomyxa</taxon>
    </lineage>
</organism>
<keyword evidence="2" id="KW-1185">Reference proteome</keyword>
<accession>X6MKY7</accession>
<name>X6MKY7_RETFI</name>
<evidence type="ECO:0000313" key="2">
    <source>
        <dbReference type="Proteomes" id="UP000023152"/>
    </source>
</evidence>
<proteinExistence type="predicted"/>
<comment type="caution">
    <text evidence="1">The sequence shown here is derived from an EMBL/GenBank/DDBJ whole genome shotgun (WGS) entry which is preliminary data.</text>
</comment>